<dbReference type="AlphaFoldDB" id="A0AA96GE80"/>
<organism evidence="1 2">
    <name type="scientific">Candidatus Nitrospira allomarina</name>
    <dbReference type="NCBI Taxonomy" id="3020900"/>
    <lineage>
        <taxon>Bacteria</taxon>
        <taxon>Pseudomonadati</taxon>
        <taxon>Nitrospirota</taxon>
        <taxon>Nitrospiria</taxon>
        <taxon>Nitrospirales</taxon>
        <taxon>Nitrospiraceae</taxon>
        <taxon>Nitrospira</taxon>
    </lineage>
</organism>
<dbReference type="RefSeq" id="WP_312646966.1">
    <property type="nucleotide sequence ID" value="NZ_CP116967.1"/>
</dbReference>
<gene>
    <name evidence="1" type="ORF">PP769_09850</name>
</gene>
<name>A0AA96GE80_9BACT</name>
<dbReference type="KEGG" id="nall:PP769_09850"/>
<reference evidence="1 2" key="1">
    <citation type="submission" date="2023-01" db="EMBL/GenBank/DDBJ databases">
        <title>Cultivation and genomic characterization of new, ubiquitous marine nitrite-oxidizing bacteria from the Nitrospirales.</title>
        <authorList>
            <person name="Mueller A.J."/>
            <person name="Daebeler A."/>
            <person name="Herbold C.W."/>
            <person name="Kirkegaard R.H."/>
            <person name="Daims H."/>
        </authorList>
    </citation>
    <scope>NUCLEOTIDE SEQUENCE [LARGE SCALE GENOMIC DNA]</scope>
    <source>
        <strain evidence="1 2">VA</strain>
    </source>
</reference>
<evidence type="ECO:0000313" key="2">
    <source>
        <dbReference type="Proteomes" id="UP001302719"/>
    </source>
</evidence>
<protein>
    <submittedName>
        <fullName evidence="1">Uncharacterized protein</fullName>
    </submittedName>
</protein>
<dbReference type="EMBL" id="CP116967">
    <property type="protein sequence ID" value="WNM60036.1"/>
    <property type="molecule type" value="Genomic_DNA"/>
</dbReference>
<evidence type="ECO:0000313" key="1">
    <source>
        <dbReference type="EMBL" id="WNM60036.1"/>
    </source>
</evidence>
<keyword evidence="2" id="KW-1185">Reference proteome</keyword>
<sequence>MSCLFYTRGVVSGNPNRKPGKMHARSQASQGVSLKARDKKWLYLLNQNAYDWTLRELFQNYL</sequence>
<proteinExistence type="predicted"/>
<dbReference type="Proteomes" id="UP001302719">
    <property type="component" value="Chromosome"/>
</dbReference>
<accession>A0AA96GE80</accession>